<dbReference type="AlphaFoldDB" id="A0A448ZK40"/>
<dbReference type="PROSITE" id="PS50892">
    <property type="entry name" value="V_SNARE"/>
    <property type="match status" value="1"/>
</dbReference>
<feature type="compositionally biased region" description="Basic and acidic residues" evidence="6">
    <location>
        <begin position="70"/>
        <end position="87"/>
    </location>
</feature>
<dbReference type="Proteomes" id="UP000291116">
    <property type="component" value="Unassembled WGS sequence"/>
</dbReference>
<dbReference type="SUPFAM" id="SSF48403">
    <property type="entry name" value="Ankyrin repeat"/>
    <property type="match status" value="1"/>
</dbReference>
<protein>
    <recommendedName>
        <fullName evidence="7">V-SNARE coiled-coil homology domain-containing protein</fullName>
    </recommendedName>
</protein>
<dbReference type="PROSITE" id="PS50088">
    <property type="entry name" value="ANK_REPEAT"/>
    <property type="match status" value="1"/>
</dbReference>
<evidence type="ECO:0000256" key="2">
    <source>
        <dbReference type="ARBA" id="ARBA00023043"/>
    </source>
</evidence>
<keyword evidence="4 5" id="KW-0175">Coiled coil</keyword>
<dbReference type="OrthoDB" id="43418at2759"/>
<dbReference type="PANTHER" id="PTHR24189">
    <property type="entry name" value="MYOTROPHIN"/>
    <property type="match status" value="1"/>
</dbReference>
<evidence type="ECO:0000256" key="5">
    <source>
        <dbReference type="SAM" id="Coils"/>
    </source>
</evidence>
<organism evidence="8 9">
    <name type="scientific">Pseudo-nitzschia multistriata</name>
    <dbReference type="NCBI Taxonomy" id="183589"/>
    <lineage>
        <taxon>Eukaryota</taxon>
        <taxon>Sar</taxon>
        <taxon>Stramenopiles</taxon>
        <taxon>Ochrophyta</taxon>
        <taxon>Bacillariophyta</taxon>
        <taxon>Bacillariophyceae</taxon>
        <taxon>Bacillariophycidae</taxon>
        <taxon>Bacillariales</taxon>
        <taxon>Bacillariaceae</taxon>
        <taxon>Pseudo-nitzschia</taxon>
    </lineage>
</organism>
<name>A0A448ZK40_9STRA</name>
<evidence type="ECO:0000256" key="6">
    <source>
        <dbReference type="SAM" id="MobiDB-lite"/>
    </source>
</evidence>
<dbReference type="InterPro" id="IPR036770">
    <property type="entry name" value="Ankyrin_rpt-contain_sf"/>
</dbReference>
<dbReference type="Pfam" id="PF12796">
    <property type="entry name" value="Ank_2"/>
    <property type="match status" value="1"/>
</dbReference>
<dbReference type="PANTHER" id="PTHR24189:SF50">
    <property type="entry name" value="ANKYRIN REPEAT AND SOCS BOX PROTEIN 2"/>
    <property type="match status" value="1"/>
</dbReference>
<keyword evidence="2 3" id="KW-0040">ANK repeat</keyword>
<reference evidence="8 9" key="1">
    <citation type="submission" date="2019-01" db="EMBL/GenBank/DDBJ databases">
        <authorList>
            <person name="Ferrante I. M."/>
        </authorList>
    </citation>
    <scope>NUCLEOTIDE SEQUENCE [LARGE SCALE GENOMIC DNA]</scope>
    <source>
        <strain evidence="8 9">B856</strain>
    </source>
</reference>
<keyword evidence="9" id="KW-1185">Reference proteome</keyword>
<evidence type="ECO:0000313" key="8">
    <source>
        <dbReference type="EMBL" id="VEU42391.1"/>
    </source>
</evidence>
<dbReference type="Gene3D" id="1.20.5.110">
    <property type="match status" value="1"/>
</dbReference>
<dbReference type="InterPro" id="IPR050745">
    <property type="entry name" value="Multifunctional_regulatory"/>
</dbReference>
<keyword evidence="1" id="KW-0677">Repeat</keyword>
<evidence type="ECO:0000256" key="1">
    <source>
        <dbReference type="ARBA" id="ARBA00022737"/>
    </source>
</evidence>
<dbReference type="SUPFAM" id="SSF58038">
    <property type="entry name" value="SNARE fusion complex"/>
    <property type="match status" value="1"/>
</dbReference>
<dbReference type="Gene3D" id="1.25.40.20">
    <property type="entry name" value="Ankyrin repeat-containing domain"/>
    <property type="match status" value="1"/>
</dbReference>
<feature type="compositionally biased region" description="Basic residues" evidence="6">
    <location>
        <begin position="1"/>
        <end position="10"/>
    </location>
</feature>
<gene>
    <name evidence="8" type="ORF">PSNMU_V1.4_AUG-EV-PASAV3_0094160</name>
</gene>
<evidence type="ECO:0000313" key="9">
    <source>
        <dbReference type="Proteomes" id="UP000291116"/>
    </source>
</evidence>
<feature type="compositionally biased region" description="Acidic residues" evidence="6">
    <location>
        <begin position="88"/>
        <end position="101"/>
    </location>
</feature>
<dbReference type="InterPro" id="IPR002110">
    <property type="entry name" value="Ankyrin_rpt"/>
</dbReference>
<dbReference type="PROSITE" id="PS50297">
    <property type="entry name" value="ANK_REP_REGION"/>
    <property type="match status" value="1"/>
</dbReference>
<dbReference type="Pfam" id="PF00957">
    <property type="entry name" value="Synaptobrevin"/>
    <property type="match status" value="1"/>
</dbReference>
<evidence type="ECO:0000259" key="7">
    <source>
        <dbReference type="PROSITE" id="PS50892"/>
    </source>
</evidence>
<evidence type="ECO:0000256" key="3">
    <source>
        <dbReference type="PROSITE-ProRule" id="PRU00023"/>
    </source>
</evidence>
<dbReference type="SMART" id="SM00248">
    <property type="entry name" value="ANK"/>
    <property type="match status" value="2"/>
</dbReference>
<feature type="region of interest" description="Disordered" evidence="6">
    <location>
        <begin position="67"/>
        <end position="103"/>
    </location>
</feature>
<feature type="region of interest" description="Disordered" evidence="6">
    <location>
        <begin position="1"/>
        <end position="42"/>
    </location>
</feature>
<accession>A0A448ZK40</accession>
<feature type="domain" description="V-SNARE coiled-coil homology" evidence="7">
    <location>
        <begin position="439"/>
        <end position="503"/>
    </location>
</feature>
<dbReference type="EMBL" id="CAACVS010000439">
    <property type="protein sequence ID" value="VEU42391.1"/>
    <property type="molecule type" value="Genomic_DNA"/>
</dbReference>
<dbReference type="InterPro" id="IPR042855">
    <property type="entry name" value="V_SNARE_CC"/>
</dbReference>
<proteinExistence type="predicted"/>
<feature type="coiled-coil region" evidence="5">
    <location>
        <begin position="424"/>
        <end position="495"/>
    </location>
</feature>
<feature type="repeat" description="ANK" evidence="3">
    <location>
        <begin position="340"/>
        <end position="374"/>
    </location>
</feature>
<sequence length="504" mass="56912">MKKFGLRKLLKSSSSDVADTENRSSSETAESNGLDESSPVDKLCSNNLVENEEEHRKQLFGFIGKKKKVRGGERKDGEETIKSKTANDDGEEEENENDNGEEDVHKLLEEMDIIDFNMSMSLDYDVEDKVGVTETSNQNRLEREEVFSQRYHPSKLETKELKELAQRLGVNSSSMRLTACQKNLHELLYGNHSIILKQGPISFNYQNCDLILLTDGFVSAYQNYNIYNPLEGRYETCQLWSDVKFVELPNFGTLKIQMSSGESFEIRCPSDGADLKRWLKAIEHVAILSTMHSSDPPSMVTDQLGWQYILIRKPAYTAAVTGDMKLMGNPENLNELDEYNRSSPLHYAIQAEPCNVDMVDALLRGGADPNLVDGEGRSAMYYAQRNKSLDIEQMLINCGGKKSQLIETELRGELFGGVDQAAKNTEKRREIEQAVKDNKAAEAAAKVQSAQSQMSQNMAAMAERGEKIKAMDDKAQQLNDEAREYGNLASQLNNHMKNKKWYQF</sequence>
<evidence type="ECO:0000256" key="4">
    <source>
        <dbReference type="PROSITE-ProRule" id="PRU00290"/>
    </source>
</evidence>
<dbReference type="CDD" id="cd15843">
    <property type="entry name" value="R-SNARE"/>
    <property type="match status" value="1"/>
</dbReference>
<feature type="compositionally biased region" description="Polar residues" evidence="6">
    <location>
        <begin position="11"/>
        <end position="35"/>
    </location>
</feature>